<comment type="caution">
    <text evidence="1">The sequence shown here is derived from an EMBL/GenBank/DDBJ whole genome shotgun (WGS) entry which is preliminary data.</text>
</comment>
<proteinExistence type="predicted"/>
<organism evidence="1 2">
    <name type="scientific">Araneus ventricosus</name>
    <name type="common">Orbweaver spider</name>
    <name type="synonym">Epeira ventricosa</name>
    <dbReference type="NCBI Taxonomy" id="182803"/>
    <lineage>
        <taxon>Eukaryota</taxon>
        <taxon>Metazoa</taxon>
        <taxon>Ecdysozoa</taxon>
        <taxon>Arthropoda</taxon>
        <taxon>Chelicerata</taxon>
        <taxon>Arachnida</taxon>
        <taxon>Araneae</taxon>
        <taxon>Araneomorphae</taxon>
        <taxon>Entelegynae</taxon>
        <taxon>Araneoidea</taxon>
        <taxon>Araneidae</taxon>
        <taxon>Araneus</taxon>
    </lineage>
</organism>
<dbReference type="Proteomes" id="UP000499080">
    <property type="component" value="Unassembled WGS sequence"/>
</dbReference>
<dbReference type="AlphaFoldDB" id="A0A4Y2UE19"/>
<dbReference type="EMBL" id="BGPR01036196">
    <property type="protein sequence ID" value="GBO11295.1"/>
    <property type="molecule type" value="Genomic_DNA"/>
</dbReference>
<gene>
    <name evidence="1" type="ORF">AVEN_245957_1</name>
</gene>
<protein>
    <submittedName>
        <fullName evidence="1">Uncharacterized protein</fullName>
    </submittedName>
</protein>
<name>A0A4Y2UE19_ARAVE</name>
<accession>A0A4Y2UE19</accession>
<evidence type="ECO:0000313" key="2">
    <source>
        <dbReference type="Proteomes" id="UP000499080"/>
    </source>
</evidence>
<keyword evidence="2" id="KW-1185">Reference proteome</keyword>
<sequence length="157" mass="18051">MPNDSGDISVIENSLMISITWINEEPFVNLQRFFEKKDFSRQFFPSVCLLSEAQWMHLNQIRKDLTSAAIRLLFSKIFLNLLRKEVSGQTPKALSSEECGDIEMVLTTSLLELLRDYLGENIVTNMESRFPAMRVLWLGREFYKVKHGVTSATVMAP</sequence>
<dbReference type="OrthoDB" id="6414117at2759"/>
<reference evidence="1 2" key="1">
    <citation type="journal article" date="2019" name="Sci. Rep.">
        <title>Orb-weaving spider Araneus ventricosus genome elucidates the spidroin gene catalogue.</title>
        <authorList>
            <person name="Kono N."/>
            <person name="Nakamura H."/>
            <person name="Ohtoshi R."/>
            <person name="Moran D.A.P."/>
            <person name="Shinohara A."/>
            <person name="Yoshida Y."/>
            <person name="Fujiwara M."/>
            <person name="Mori M."/>
            <person name="Tomita M."/>
            <person name="Arakawa K."/>
        </authorList>
    </citation>
    <scope>NUCLEOTIDE SEQUENCE [LARGE SCALE GENOMIC DNA]</scope>
</reference>
<evidence type="ECO:0000313" key="1">
    <source>
        <dbReference type="EMBL" id="GBO11295.1"/>
    </source>
</evidence>